<reference evidence="2" key="1">
    <citation type="submission" date="2022-11" db="EMBL/GenBank/DDBJ databases">
        <authorList>
            <person name="Petersen C."/>
        </authorList>
    </citation>
    <scope>NUCLEOTIDE SEQUENCE</scope>
    <source>
        <strain evidence="2">IBT 34128</strain>
    </source>
</reference>
<reference evidence="2" key="2">
    <citation type="journal article" date="2023" name="IMA Fungus">
        <title>Comparative genomic study of the Penicillium genus elucidates a diverse pangenome and 15 lateral gene transfer events.</title>
        <authorList>
            <person name="Petersen C."/>
            <person name="Sorensen T."/>
            <person name="Nielsen M.R."/>
            <person name="Sondergaard T.E."/>
            <person name="Sorensen J.L."/>
            <person name="Fitzpatrick D.A."/>
            <person name="Frisvad J.C."/>
            <person name="Nielsen K.L."/>
        </authorList>
    </citation>
    <scope>NUCLEOTIDE SEQUENCE</scope>
    <source>
        <strain evidence="2">IBT 34128</strain>
    </source>
</reference>
<organism evidence="2 3">
    <name type="scientific">Penicillium alfredii</name>
    <dbReference type="NCBI Taxonomy" id="1506179"/>
    <lineage>
        <taxon>Eukaryota</taxon>
        <taxon>Fungi</taxon>
        <taxon>Dikarya</taxon>
        <taxon>Ascomycota</taxon>
        <taxon>Pezizomycotina</taxon>
        <taxon>Eurotiomycetes</taxon>
        <taxon>Eurotiomycetidae</taxon>
        <taxon>Eurotiales</taxon>
        <taxon>Aspergillaceae</taxon>
        <taxon>Penicillium</taxon>
    </lineage>
</organism>
<protein>
    <submittedName>
        <fullName evidence="2">Uncharacterized protein</fullName>
    </submittedName>
</protein>
<dbReference type="RefSeq" id="XP_056514728.1">
    <property type="nucleotide sequence ID" value="XM_056653661.1"/>
</dbReference>
<evidence type="ECO:0000256" key="1">
    <source>
        <dbReference type="SAM" id="MobiDB-lite"/>
    </source>
</evidence>
<dbReference type="AlphaFoldDB" id="A0A9W9FSW4"/>
<sequence>MALLNTAPNMDSERRKRRKIQNRLNQRARRHRLKEEKPAHALSERHPYQVHRWRVEWEKPG</sequence>
<evidence type="ECO:0000313" key="2">
    <source>
        <dbReference type="EMBL" id="KAJ5105732.1"/>
    </source>
</evidence>
<dbReference type="Proteomes" id="UP001141434">
    <property type="component" value="Unassembled WGS sequence"/>
</dbReference>
<keyword evidence="3" id="KW-1185">Reference proteome</keyword>
<accession>A0A9W9FSW4</accession>
<name>A0A9W9FSW4_9EURO</name>
<comment type="caution">
    <text evidence="2">The sequence shown here is derived from an EMBL/GenBank/DDBJ whole genome shotgun (WGS) entry which is preliminary data.</text>
</comment>
<feature type="region of interest" description="Disordered" evidence="1">
    <location>
        <begin position="1"/>
        <end position="44"/>
    </location>
</feature>
<dbReference type="OrthoDB" id="125347at2759"/>
<feature type="compositionally biased region" description="Basic residues" evidence="1">
    <location>
        <begin position="15"/>
        <end position="32"/>
    </location>
</feature>
<proteinExistence type="predicted"/>
<feature type="compositionally biased region" description="Basic and acidic residues" evidence="1">
    <location>
        <begin position="33"/>
        <end position="44"/>
    </location>
</feature>
<dbReference type="EMBL" id="JAPMSZ010000004">
    <property type="protein sequence ID" value="KAJ5105732.1"/>
    <property type="molecule type" value="Genomic_DNA"/>
</dbReference>
<gene>
    <name evidence="2" type="ORF">NUU61_003079</name>
</gene>
<evidence type="ECO:0000313" key="3">
    <source>
        <dbReference type="Proteomes" id="UP001141434"/>
    </source>
</evidence>
<dbReference type="GeneID" id="81392829"/>